<keyword evidence="2" id="KW-0812">Transmembrane</keyword>
<keyword evidence="2" id="KW-1133">Transmembrane helix</keyword>
<keyword evidence="4" id="KW-1185">Reference proteome</keyword>
<proteinExistence type="predicted"/>
<evidence type="ECO:0000256" key="1">
    <source>
        <dbReference type="SAM" id="MobiDB-lite"/>
    </source>
</evidence>
<evidence type="ECO:0000313" key="3">
    <source>
        <dbReference type="EMBL" id="MFD2184005.1"/>
    </source>
</evidence>
<dbReference type="Pfam" id="PF03334">
    <property type="entry name" value="PhaG_MnhG_YufB"/>
    <property type="match status" value="1"/>
</dbReference>
<evidence type="ECO:0000256" key="2">
    <source>
        <dbReference type="SAM" id="Phobius"/>
    </source>
</evidence>
<feature type="transmembrane region" description="Helical" evidence="2">
    <location>
        <begin position="52"/>
        <end position="69"/>
    </location>
</feature>
<dbReference type="NCBIfam" id="NF009316">
    <property type="entry name" value="PRK12674.1-5"/>
    <property type="match status" value="1"/>
</dbReference>
<evidence type="ECO:0000313" key="4">
    <source>
        <dbReference type="Proteomes" id="UP001597314"/>
    </source>
</evidence>
<organism evidence="3 4">
    <name type="scientific">Rhodoplanes azumiensis</name>
    <dbReference type="NCBI Taxonomy" id="1897628"/>
    <lineage>
        <taxon>Bacteria</taxon>
        <taxon>Pseudomonadati</taxon>
        <taxon>Pseudomonadota</taxon>
        <taxon>Alphaproteobacteria</taxon>
        <taxon>Hyphomicrobiales</taxon>
        <taxon>Nitrobacteraceae</taxon>
        <taxon>Rhodoplanes</taxon>
    </lineage>
</organism>
<feature type="region of interest" description="Disordered" evidence="1">
    <location>
        <begin position="115"/>
        <end position="134"/>
    </location>
</feature>
<dbReference type="NCBIfam" id="TIGR01300">
    <property type="entry name" value="CPA3_mnhG_phaG"/>
    <property type="match status" value="1"/>
</dbReference>
<dbReference type="RefSeq" id="WP_378479149.1">
    <property type="nucleotide sequence ID" value="NZ_JBHUIW010000022.1"/>
</dbReference>
<reference evidence="4" key="1">
    <citation type="journal article" date="2019" name="Int. J. Syst. Evol. Microbiol.">
        <title>The Global Catalogue of Microorganisms (GCM) 10K type strain sequencing project: providing services to taxonomists for standard genome sequencing and annotation.</title>
        <authorList>
            <consortium name="The Broad Institute Genomics Platform"/>
            <consortium name="The Broad Institute Genome Sequencing Center for Infectious Disease"/>
            <person name="Wu L."/>
            <person name="Ma J."/>
        </authorList>
    </citation>
    <scope>NUCLEOTIDE SEQUENCE [LARGE SCALE GENOMIC DNA]</scope>
    <source>
        <strain evidence="4">CGMCC 1.6774</strain>
    </source>
</reference>
<gene>
    <name evidence="3" type="ORF">ACFSOX_17765</name>
</gene>
<dbReference type="InterPro" id="IPR005133">
    <property type="entry name" value="PhaG_MnhG_YufB"/>
</dbReference>
<keyword evidence="2" id="KW-0472">Membrane</keyword>
<feature type="transmembrane region" description="Helical" evidence="2">
    <location>
        <begin position="17"/>
        <end position="40"/>
    </location>
</feature>
<accession>A0ABW5APA8</accession>
<dbReference type="PANTHER" id="PTHR34703:SF1">
    <property type="entry name" value="ANTIPORTER SUBUNIT MNHG2-RELATED"/>
    <property type="match status" value="1"/>
</dbReference>
<protein>
    <submittedName>
        <fullName evidence="3">Na+/H+ antiporter subunit G</fullName>
    </submittedName>
</protein>
<name>A0ABW5APA8_9BRAD</name>
<dbReference type="EMBL" id="JBHUIW010000022">
    <property type="protein sequence ID" value="MFD2184005.1"/>
    <property type="molecule type" value="Genomic_DNA"/>
</dbReference>
<comment type="caution">
    <text evidence="3">The sequence shown here is derived from an EMBL/GenBank/DDBJ whole genome shotgun (WGS) entry which is preliminary data.</text>
</comment>
<dbReference type="Proteomes" id="UP001597314">
    <property type="component" value="Unassembled WGS sequence"/>
</dbReference>
<feature type="transmembrane region" description="Helical" evidence="2">
    <location>
        <begin position="81"/>
        <end position="99"/>
    </location>
</feature>
<dbReference type="PANTHER" id="PTHR34703">
    <property type="entry name" value="ANTIPORTER SUBUNIT MNHG2-RELATED"/>
    <property type="match status" value="1"/>
</dbReference>
<sequence>MMDPSQITASQITASEIAVTALILVGTVFLFVGSLGLATLPDLMRRLHAPTKATTLGIGAMLVASMLWFDLRHDALSFHELLIALFLFMTAPVSAHMIAKAHMLRDRTTRAVLPPAPDSGWATLMPPAADPRES</sequence>